<dbReference type="PRINTS" id="PR00260">
    <property type="entry name" value="CHEMTRNSDUCR"/>
</dbReference>
<dbReference type="Gene3D" id="1.10.287.950">
    <property type="entry name" value="Methyl-accepting chemotaxis protein"/>
    <property type="match status" value="1"/>
</dbReference>
<evidence type="ECO:0000256" key="1">
    <source>
        <dbReference type="ARBA" id="ARBA00004370"/>
    </source>
</evidence>
<dbReference type="CDD" id="cd00130">
    <property type="entry name" value="PAS"/>
    <property type="match status" value="2"/>
</dbReference>
<name>A0A506U7H5_9HYPH</name>
<feature type="domain" description="PAC" evidence="7">
    <location>
        <begin position="79"/>
        <end position="131"/>
    </location>
</feature>
<feature type="domain" description="PAC" evidence="7">
    <location>
        <begin position="201"/>
        <end position="253"/>
    </location>
</feature>
<dbReference type="Proteomes" id="UP000320314">
    <property type="component" value="Unassembled WGS sequence"/>
</dbReference>
<dbReference type="GO" id="GO:0016020">
    <property type="term" value="C:membrane"/>
    <property type="evidence" value="ECO:0007669"/>
    <property type="project" value="UniProtKB-SubCell"/>
</dbReference>
<reference evidence="8 9" key="1">
    <citation type="submission" date="2019-06" db="EMBL/GenBank/DDBJ databases">
        <authorList>
            <person name="Li M."/>
        </authorList>
    </citation>
    <scope>NUCLEOTIDE SEQUENCE [LARGE SCALE GENOMIC DNA]</scope>
    <source>
        <strain evidence="8 9">BGMRC6574</strain>
    </source>
</reference>
<comment type="caution">
    <text evidence="8">The sequence shown here is derived from an EMBL/GenBank/DDBJ whole genome shotgun (WGS) entry which is preliminary data.</text>
</comment>
<keyword evidence="9" id="KW-1185">Reference proteome</keyword>
<evidence type="ECO:0000259" key="7">
    <source>
        <dbReference type="PROSITE" id="PS50113"/>
    </source>
</evidence>
<sequence>MRRRPKPTAILNALDQSLAMVEFDVDGHIVNANSLFCRTVGYDLAELRGKHHCILVPSKEAATPAYDEHWRKLAGGQYIDGECERVKKDGSEIWLRASYNPVRNSRGKVVGIVKQCVDITEERRKSAETDAKMAALSKIQAVIEFLPSGEIITANDNFLQAFGYTLSEVKGAHHRTLVEPAYARSQDYVELWLRLNRGEAVSDEFKRVGKGGHVIWLQASYNPVFDANGKVFKIVKFATVITDRVHAVAEISRGISMLADSDLTWRSDKPFAPAFEPLRNDFSTSLKQIGSSLRQITESTGSIRTGTEEISVATDDLARRTETQAASLEETAAALSEISDTVRRTAEDASNARDAVSSARTEATNSADVVDKAITAMDSIEKSSREISKIIGVIDEIAFQTNLLALNAGVEAARAGEAGRGFAVVASEVRSLAQRSADAAKEIKNLIVSSGEQVDTGVGLVKETGGALERIVNEVNNVNTIVERMAASAKEQATGLGEVNVAVGQMDQVTQQNAAMVEETAAAGRTLANETGALADAVGEFKLDEHSKVVDVAPRVVARAGRDVQPKTVVSMKTVGHGGAQQKPSSSFALDDQDWEEF</sequence>
<dbReference type="SUPFAM" id="SSF55785">
    <property type="entry name" value="PYP-like sensor domain (PAS domain)"/>
    <property type="match status" value="2"/>
</dbReference>
<dbReference type="InterPro" id="IPR013655">
    <property type="entry name" value="PAS_fold_3"/>
</dbReference>
<evidence type="ECO:0000256" key="3">
    <source>
        <dbReference type="ARBA" id="ARBA00029447"/>
    </source>
</evidence>
<comment type="subcellular location">
    <subcellularLocation>
        <location evidence="1">Membrane</location>
    </subcellularLocation>
</comment>
<evidence type="ECO:0000313" key="8">
    <source>
        <dbReference type="EMBL" id="TPW29034.1"/>
    </source>
</evidence>
<dbReference type="GO" id="GO:0006935">
    <property type="term" value="P:chemotaxis"/>
    <property type="evidence" value="ECO:0007669"/>
    <property type="project" value="UniProtKB-KW"/>
</dbReference>
<keyword evidence="4" id="KW-0807">Transducer</keyword>
<dbReference type="Pfam" id="PF00015">
    <property type="entry name" value="MCPsignal"/>
    <property type="match status" value="1"/>
</dbReference>
<dbReference type="OrthoDB" id="9765776at2"/>
<dbReference type="CDD" id="cd11386">
    <property type="entry name" value="MCP_signal"/>
    <property type="match status" value="1"/>
</dbReference>
<organism evidence="8 9">
    <name type="scientific">Pararhizobium mangrovi</name>
    <dbReference type="NCBI Taxonomy" id="2590452"/>
    <lineage>
        <taxon>Bacteria</taxon>
        <taxon>Pseudomonadati</taxon>
        <taxon>Pseudomonadota</taxon>
        <taxon>Alphaproteobacteria</taxon>
        <taxon>Hyphomicrobiales</taxon>
        <taxon>Rhizobiaceae</taxon>
        <taxon>Rhizobium/Agrobacterium group</taxon>
        <taxon>Pararhizobium</taxon>
    </lineage>
</organism>
<dbReference type="InterPro" id="IPR000014">
    <property type="entry name" value="PAS"/>
</dbReference>
<evidence type="ECO:0000256" key="5">
    <source>
        <dbReference type="SAM" id="MobiDB-lite"/>
    </source>
</evidence>
<dbReference type="Pfam" id="PF08447">
    <property type="entry name" value="PAS_3"/>
    <property type="match status" value="2"/>
</dbReference>
<protein>
    <submittedName>
        <fullName evidence="8">PAS domain S-box protein</fullName>
    </submittedName>
</protein>
<dbReference type="InterPro" id="IPR004090">
    <property type="entry name" value="Chemotax_Me-accpt_rcpt"/>
</dbReference>
<evidence type="ECO:0000313" key="9">
    <source>
        <dbReference type="Proteomes" id="UP000320314"/>
    </source>
</evidence>
<evidence type="ECO:0000259" key="6">
    <source>
        <dbReference type="PROSITE" id="PS50111"/>
    </source>
</evidence>
<dbReference type="InterPro" id="IPR051310">
    <property type="entry name" value="MCP_chemotaxis"/>
</dbReference>
<proteinExistence type="inferred from homology"/>
<dbReference type="SMART" id="SM00283">
    <property type="entry name" value="MA"/>
    <property type="match status" value="1"/>
</dbReference>
<feature type="domain" description="Methyl-accepting transducer" evidence="6">
    <location>
        <begin position="299"/>
        <end position="528"/>
    </location>
</feature>
<dbReference type="SUPFAM" id="SSF58104">
    <property type="entry name" value="Methyl-accepting chemotaxis protein (MCP) signaling domain"/>
    <property type="match status" value="1"/>
</dbReference>
<dbReference type="InterPro" id="IPR000700">
    <property type="entry name" value="PAS-assoc_C"/>
</dbReference>
<feature type="region of interest" description="Disordered" evidence="5">
    <location>
        <begin position="574"/>
        <end position="598"/>
    </location>
</feature>
<dbReference type="InterPro" id="IPR035965">
    <property type="entry name" value="PAS-like_dom_sf"/>
</dbReference>
<dbReference type="AlphaFoldDB" id="A0A506U7H5"/>
<dbReference type="PROSITE" id="PS50113">
    <property type="entry name" value="PAC"/>
    <property type="match status" value="2"/>
</dbReference>
<dbReference type="InterPro" id="IPR001610">
    <property type="entry name" value="PAC"/>
</dbReference>
<dbReference type="PANTHER" id="PTHR43531">
    <property type="entry name" value="PROTEIN ICFG"/>
    <property type="match status" value="1"/>
</dbReference>
<dbReference type="FunFam" id="1.10.287.950:FF:000001">
    <property type="entry name" value="Methyl-accepting chemotaxis sensory transducer"/>
    <property type="match status" value="1"/>
</dbReference>
<dbReference type="SMART" id="SM00086">
    <property type="entry name" value="PAC"/>
    <property type="match status" value="2"/>
</dbReference>
<dbReference type="InterPro" id="IPR004089">
    <property type="entry name" value="MCPsignal_dom"/>
</dbReference>
<dbReference type="GO" id="GO:0004888">
    <property type="term" value="F:transmembrane signaling receptor activity"/>
    <property type="evidence" value="ECO:0007669"/>
    <property type="project" value="InterPro"/>
</dbReference>
<dbReference type="NCBIfam" id="TIGR00229">
    <property type="entry name" value="sensory_box"/>
    <property type="match status" value="2"/>
</dbReference>
<comment type="similarity">
    <text evidence="3">Belongs to the methyl-accepting chemotaxis (MCP) protein family.</text>
</comment>
<dbReference type="Gene3D" id="3.30.450.20">
    <property type="entry name" value="PAS domain"/>
    <property type="match status" value="2"/>
</dbReference>
<dbReference type="RefSeq" id="WP_141166636.1">
    <property type="nucleotide sequence ID" value="NZ_VHLH01000013.1"/>
</dbReference>
<dbReference type="PROSITE" id="PS50111">
    <property type="entry name" value="CHEMOTAXIS_TRANSDUC_2"/>
    <property type="match status" value="1"/>
</dbReference>
<evidence type="ECO:0000256" key="2">
    <source>
        <dbReference type="ARBA" id="ARBA00022500"/>
    </source>
</evidence>
<evidence type="ECO:0000256" key="4">
    <source>
        <dbReference type="PROSITE-ProRule" id="PRU00284"/>
    </source>
</evidence>
<dbReference type="SMART" id="SM00091">
    <property type="entry name" value="PAS"/>
    <property type="match status" value="2"/>
</dbReference>
<keyword evidence="2" id="KW-0145">Chemotaxis</keyword>
<accession>A0A506U7H5</accession>
<dbReference type="GO" id="GO:0007165">
    <property type="term" value="P:signal transduction"/>
    <property type="evidence" value="ECO:0007669"/>
    <property type="project" value="UniProtKB-KW"/>
</dbReference>
<dbReference type="PANTHER" id="PTHR43531:SF11">
    <property type="entry name" value="METHYL-ACCEPTING CHEMOTAXIS PROTEIN 3"/>
    <property type="match status" value="1"/>
</dbReference>
<gene>
    <name evidence="8" type="ORF">FJU11_08655</name>
</gene>
<dbReference type="EMBL" id="VHLH01000013">
    <property type="protein sequence ID" value="TPW29034.1"/>
    <property type="molecule type" value="Genomic_DNA"/>
</dbReference>